<dbReference type="SMART" id="SM00829">
    <property type="entry name" value="PKS_ER"/>
    <property type="match status" value="1"/>
</dbReference>
<dbReference type="InterPro" id="IPR013149">
    <property type="entry name" value="ADH-like_C"/>
</dbReference>
<organism evidence="6 7">
    <name type="scientific">Halalkalicoccus tibetensis</name>
    <dbReference type="NCBI Taxonomy" id="175632"/>
    <lineage>
        <taxon>Archaea</taxon>
        <taxon>Methanobacteriati</taxon>
        <taxon>Methanobacteriota</taxon>
        <taxon>Stenosarchaea group</taxon>
        <taxon>Halobacteria</taxon>
        <taxon>Halobacteriales</taxon>
        <taxon>Halococcaceae</taxon>
        <taxon>Halalkalicoccus</taxon>
    </lineage>
</organism>
<dbReference type="GO" id="GO:0043168">
    <property type="term" value="F:anion binding"/>
    <property type="evidence" value="ECO:0007669"/>
    <property type="project" value="UniProtKB-ARBA"/>
</dbReference>
<keyword evidence="3" id="KW-0560">Oxidoreductase</keyword>
<evidence type="ECO:0000256" key="1">
    <source>
        <dbReference type="ARBA" id="ARBA00022723"/>
    </source>
</evidence>
<dbReference type="PANTHER" id="PTHR43401">
    <property type="entry name" value="L-THREONINE 3-DEHYDROGENASE"/>
    <property type="match status" value="1"/>
</dbReference>
<dbReference type="GO" id="GO:0016616">
    <property type="term" value="F:oxidoreductase activity, acting on the CH-OH group of donors, NAD or NADP as acceptor"/>
    <property type="evidence" value="ECO:0007669"/>
    <property type="project" value="UniProtKB-ARBA"/>
</dbReference>
<evidence type="ECO:0000256" key="3">
    <source>
        <dbReference type="ARBA" id="ARBA00023002"/>
    </source>
</evidence>
<evidence type="ECO:0000259" key="5">
    <source>
        <dbReference type="SMART" id="SM00829"/>
    </source>
</evidence>
<sequence length="353" mass="36990">MRAAVLHDHGEPLEIESVDAPEPDPDGVVVDVEACGICRSDWHGWQGDWDWLGIQPQEGQILGHEPAGTVVSAGADVEWVREGDRVAVPFNLGDGSCHQCRNGRSNICENVRPLGFVESAQGAFAEQVHVPAADHNAVSLPEGVSATDMAGLGCRFMTSFHGLAHRANVSAGDWVAVHGCGGVGLSAVHIADALGANVIAVDLVDEKLATAEGLGAVETVNAGEVEDVPREVKAIMDGGANVAVDALGIAETCRNSVMSLGRRGKHVQIGLSTSDERGQVSLPTDLMVMNEIEFIGSLGMQPTRYDEIFRMVATGKLDPGAVVSGTVSLDDVPEKLAAMSDYGTEGIPVIDSF</sequence>
<dbReference type="RefSeq" id="WP_340602868.1">
    <property type="nucleotide sequence ID" value="NZ_JBBMXV010000001.1"/>
</dbReference>
<protein>
    <submittedName>
        <fullName evidence="6">Zinc-dependent alcohol dehydrogenase family protein</fullName>
    </submittedName>
</protein>
<dbReference type="GO" id="GO:0044281">
    <property type="term" value="P:small molecule metabolic process"/>
    <property type="evidence" value="ECO:0007669"/>
    <property type="project" value="UniProtKB-ARBA"/>
</dbReference>
<keyword evidence="1 4" id="KW-0479">Metal-binding</keyword>
<dbReference type="CDD" id="cd08260">
    <property type="entry name" value="Zn_ADH6"/>
    <property type="match status" value="1"/>
</dbReference>
<dbReference type="GO" id="GO:0046872">
    <property type="term" value="F:metal ion binding"/>
    <property type="evidence" value="ECO:0007669"/>
    <property type="project" value="UniProtKB-KW"/>
</dbReference>
<accession>A0ABD5V062</accession>
<feature type="domain" description="Enoyl reductase (ER)" evidence="5">
    <location>
        <begin position="10"/>
        <end position="350"/>
    </location>
</feature>
<evidence type="ECO:0000313" key="7">
    <source>
        <dbReference type="Proteomes" id="UP001596312"/>
    </source>
</evidence>
<dbReference type="Pfam" id="PF08240">
    <property type="entry name" value="ADH_N"/>
    <property type="match status" value="1"/>
</dbReference>
<dbReference type="InterPro" id="IPR020843">
    <property type="entry name" value="ER"/>
</dbReference>
<dbReference type="EMBL" id="JBHSXQ010000001">
    <property type="protein sequence ID" value="MFC6904361.1"/>
    <property type="molecule type" value="Genomic_DNA"/>
</dbReference>
<dbReference type="GO" id="GO:0051262">
    <property type="term" value="P:protein tetramerization"/>
    <property type="evidence" value="ECO:0007669"/>
    <property type="project" value="UniProtKB-ARBA"/>
</dbReference>
<dbReference type="SUPFAM" id="SSF50129">
    <property type="entry name" value="GroES-like"/>
    <property type="match status" value="1"/>
</dbReference>
<comment type="similarity">
    <text evidence="4">Belongs to the zinc-containing alcohol dehydrogenase family.</text>
</comment>
<dbReference type="Proteomes" id="UP001596312">
    <property type="component" value="Unassembled WGS sequence"/>
</dbReference>
<dbReference type="GO" id="GO:0030554">
    <property type="term" value="F:adenyl nucleotide binding"/>
    <property type="evidence" value="ECO:0007669"/>
    <property type="project" value="UniProtKB-ARBA"/>
</dbReference>
<name>A0ABD5V062_9EURY</name>
<evidence type="ECO:0000313" key="6">
    <source>
        <dbReference type="EMBL" id="MFC6904361.1"/>
    </source>
</evidence>
<dbReference type="InterPro" id="IPR050129">
    <property type="entry name" value="Zn_alcohol_dh"/>
</dbReference>
<gene>
    <name evidence="6" type="ORF">ACFQGH_04020</name>
</gene>
<dbReference type="Pfam" id="PF00107">
    <property type="entry name" value="ADH_zinc_N"/>
    <property type="match status" value="1"/>
</dbReference>
<proteinExistence type="inferred from homology"/>
<dbReference type="AlphaFoldDB" id="A0ABD5V062"/>
<keyword evidence="2 4" id="KW-0862">Zinc</keyword>
<dbReference type="PANTHER" id="PTHR43401:SF5">
    <property type="entry name" value="ALCOHOL DEHYDROGENASE-RELATED"/>
    <property type="match status" value="1"/>
</dbReference>
<evidence type="ECO:0000256" key="2">
    <source>
        <dbReference type="ARBA" id="ARBA00022833"/>
    </source>
</evidence>
<dbReference type="InterPro" id="IPR013154">
    <property type="entry name" value="ADH-like_N"/>
</dbReference>
<dbReference type="InterPro" id="IPR002328">
    <property type="entry name" value="ADH_Zn_CS"/>
</dbReference>
<comment type="cofactor">
    <cofactor evidence="4">
        <name>Zn(2+)</name>
        <dbReference type="ChEBI" id="CHEBI:29105"/>
    </cofactor>
</comment>
<dbReference type="SUPFAM" id="SSF51735">
    <property type="entry name" value="NAD(P)-binding Rossmann-fold domains"/>
    <property type="match status" value="1"/>
</dbReference>
<keyword evidence="7" id="KW-1185">Reference proteome</keyword>
<reference evidence="6 7" key="1">
    <citation type="journal article" date="2019" name="Int. J. Syst. Evol. Microbiol.">
        <title>The Global Catalogue of Microorganisms (GCM) 10K type strain sequencing project: providing services to taxonomists for standard genome sequencing and annotation.</title>
        <authorList>
            <consortium name="The Broad Institute Genomics Platform"/>
            <consortium name="The Broad Institute Genome Sequencing Center for Infectious Disease"/>
            <person name="Wu L."/>
            <person name="Ma J."/>
        </authorList>
    </citation>
    <scope>NUCLEOTIDE SEQUENCE [LARGE SCALE GENOMIC DNA]</scope>
    <source>
        <strain evidence="6 7">CGMCC 1.3240</strain>
    </source>
</reference>
<dbReference type="InterPro" id="IPR036291">
    <property type="entry name" value="NAD(P)-bd_dom_sf"/>
</dbReference>
<dbReference type="PROSITE" id="PS00059">
    <property type="entry name" value="ADH_ZINC"/>
    <property type="match status" value="1"/>
</dbReference>
<evidence type="ECO:0000256" key="4">
    <source>
        <dbReference type="RuleBase" id="RU361277"/>
    </source>
</evidence>
<dbReference type="InterPro" id="IPR011032">
    <property type="entry name" value="GroES-like_sf"/>
</dbReference>
<dbReference type="Gene3D" id="3.90.180.10">
    <property type="entry name" value="Medium-chain alcohol dehydrogenases, catalytic domain"/>
    <property type="match status" value="1"/>
</dbReference>
<comment type="caution">
    <text evidence="6">The sequence shown here is derived from an EMBL/GenBank/DDBJ whole genome shotgun (WGS) entry which is preliminary data.</text>
</comment>